<keyword evidence="8" id="KW-0333">Golgi apparatus</keyword>
<dbReference type="Proteomes" id="UP000235672">
    <property type="component" value="Unassembled WGS sequence"/>
</dbReference>
<feature type="compositionally biased region" description="Basic and acidic residues" evidence="10">
    <location>
        <begin position="122"/>
        <end position="136"/>
    </location>
</feature>
<dbReference type="GO" id="GO:0000026">
    <property type="term" value="F:alpha-1,2-mannosyltransferase activity"/>
    <property type="evidence" value="ECO:0007669"/>
    <property type="project" value="TreeGrafter"/>
</dbReference>
<dbReference type="OrthoDB" id="430354at2759"/>
<evidence type="ECO:0000256" key="3">
    <source>
        <dbReference type="ARBA" id="ARBA00009105"/>
    </source>
</evidence>
<protein>
    <submittedName>
        <fullName evidence="11">Glycosyltransferase family 71 protein</fullName>
    </submittedName>
</protein>
<evidence type="ECO:0000313" key="11">
    <source>
        <dbReference type="EMBL" id="PMD26155.1"/>
    </source>
</evidence>
<keyword evidence="5" id="KW-0812">Transmembrane</keyword>
<reference evidence="11 12" key="1">
    <citation type="submission" date="2016-05" db="EMBL/GenBank/DDBJ databases">
        <title>A degradative enzymes factory behind the ericoid mycorrhizal symbiosis.</title>
        <authorList>
            <consortium name="DOE Joint Genome Institute"/>
            <person name="Martino E."/>
            <person name="Morin E."/>
            <person name="Grelet G."/>
            <person name="Kuo A."/>
            <person name="Kohler A."/>
            <person name="Daghino S."/>
            <person name="Barry K."/>
            <person name="Choi C."/>
            <person name="Cichocki N."/>
            <person name="Clum A."/>
            <person name="Copeland A."/>
            <person name="Hainaut M."/>
            <person name="Haridas S."/>
            <person name="Labutti K."/>
            <person name="Lindquist E."/>
            <person name="Lipzen A."/>
            <person name="Khouja H.-R."/>
            <person name="Murat C."/>
            <person name="Ohm R."/>
            <person name="Olson A."/>
            <person name="Spatafora J."/>
            <person name="Veneault-Fourrey C."/>
            <person name="Henrissat B."/>
            <person name="Grigoriev I."/>
            <person name="Martin F."/>
            <person name="Perotto S."/>
        </authorList>
    </citation>
    <scope>NUCLEOTIDE SEQUENCE [LARGE SCALE GENOMIC DNA]</scope>
    <source>
        <strain evidence="11 12">UAMH 7357</strain>
    </source>
</reference>
<comment type="pathway">
    <text evidence="2">Protein modification; protein glycosylation.</text>
</comment>
<evidence type="ECO:0000256" key="9">
    <source>
        <dbReference type="ARBA" id="ARBA00023136"/>
    </source>
</evidence>
<keyword evidence="7" id="KW-1133">Transmembrane helix</keyword>
<keyword evidence="4 11" id="KW-0808">Transferase</keyword>
<name>A0A2J6QIR2_9HELO</name>
<dbReference type="PANTHER" id="PTHR31646">
    <property type="entry name" value="ALPHA-1,2-MANNOSYLTRANSFERASE MNN2"/>
    <property type="match status" value="1"/>
</dbReference>
<dbReference type="STRING" id="1745343.A0A2J6QIR2"/>
<sequence length="486" mass="55954">MDMAQFFNWQQMKNLLLHIKKVVVSCFVEISPRGTVRARTIHTTYPSCHTLPREGHVVQEFLQRPILSYEASVKLNSKACPTKGVNFDEGTVKEQEQKWSRITPSKISRWRKDIAEHLYKRNETQGKKRSDARDGETMEPTSGRGIVMAAGDSSSVNRARTNIRFLRSYNCTLPVEIFHFRNEMSESDKKLLRELSLPTENSDEKEEVQRGMKVTVREVEGVRKENLWKEFQIKGAAMQQSSFDEILYLDTDSYLLRNPEYLFESKQWQETGLMLWPDYTKSHPTNPLWRLTGQPCRNEYEGESGQILISRSLHQDLLWLVEYFAINHRTYYGFMGGDRDSFRAAALVLGKKWTGPGRLNAAAGVVLKDNPQGGGHTMLQSDPEGNWTFVHANLIKHARFSRPLWSRIHRVANDKFAAGTTYGNIDPPNDKLGDGVKLRVTYTPMMSSIMSAFEGYGDEVVAVEDWDSYEELKEFEEKWFQFGGKH</sequence>
<evidence type="ECO:0000256" key="2">
    <source>
        <dbReference type="ARBA" id="ARBA00004922"/>
    </source>
</evidence>
<evidence type="ECO:0000256" key="10">
    <source>
        <dbReference type="SAM" id="MobiDB-lite"/>
    </source>
</evidence>
<evidence type="ECO:0000256" key="7">
    <source>
        <dbReference type="ARBA" id="ARBA00022989"/>
    </source>
</evidence>
<proteinExistence type="inferred from homology"/>
<dbReference type="GO" id="GO:0000139">
    <property type="term" value="C:Golgi membrane"/>
    <property type="evidence" value="ECO:0007669"/>
    <property type="project" value="UniProtKB-SubCell"/>
</dbReference>
<evidence type="ECO:0000256" key="4">
    <source>
        <dbReference type="ARBA" id="ARBA00022679"/>
    </source>
</evidence>
<dbReference type="InterPro" id="IPR022751">
    <property type="entry name" value="Alpha_mannosyltransferase"/>
</dbReference>
<keyword evidence="6" id="KW-0735">Signal-anchor</keyword>
<keyword evidence="12" id="KW-1185">Reference proteome</keyword>
<evidence type="ECO:0000256" key="8">
    <source>
        <dbReference type="ARBA" id="ARBA00023034"/>
    </source>
</evidence>
<dbReference type="EMBL" id="KZ613468">
    <property type="protein sequence ID" value="PMD26155.1"/>
    <property type="molecule type" value="Genomic_DNA"/>
</dbReference>
<keyword evidence="9" id="KW-0472">Membrane</keyword>
<feature type="region of interest" description="Disordered" evidence="10">
    <location>
        <begin position="122"/>
        <end position="148"/>
    </location>
</feature>
<evidence type="ECO:0000256" key="1">
    <source>
        <dbReference type="ARBA" id="ARBA00004323"/>
    </source>
</evidence>
<comment type="similarity">
    <text evidence="3">Belongs to the MNN1/MNT family.</text>
</comment>
<dbReference type="GO" id="GO:0046354">
    <property type="term" value="P:mannan biosynthetic process"/>
    <property type="evidence" value="ECO:0007669"/>
    <property type="project" value="TreeGrafter"/>
</dbReference>
<gene>
    <name evidence="11" type="ORF">NA56DRAFT_668072</name>
</gene>
<dbReference type="InterPro" id="IPR029044">
    <property type="entry name" value="Nucleotide-diphossugar_trans"/>
</dbReference>
<evidence type="ECO:0000313" key="12">
    <source>
        <dbReference type="Proteomes" id="UP000235672"/>
    </source>
</evidence>
<dbReference type="SUPFAM" id="SSF53448">
    <property type="entry name" value="Nucleotide-diphospho-sugar transferases"/>
    <property type="match status" value="1"/>
</dbReference>
<evidence type="ECO:0000256" key="5">
    <source>
        <dbReference type="ARBA" id="ARBA00022692"/>
    </source>
</evidence>
<comment type="subcellular location">
    <subcellularLocation>
        <location evidence="1">Golgi apparatus membrane</location>
        <topology evidence="1">Single-pass type II membrane protein</topology>
    </subcellularLocation>
</comment>
<accession>A0A2J6QIR2</accession>
<dbReference type="Pfam" id="PF11051">
    <property type="entry name" value="Mannosyl_trans3"/>
    <property type="match status" value="2"/>
</dbReference>
<dbReference type="AlphaFoldDB" id="A0A2J6QIR2"/>
<organism evidence="11 12">
    <name type="scientific">Hyaloscypha hepaticicola</name>
    <dbReference type="NCBI Taxonomy" id="2082293"/>
    <lineage>
        <taxon>Eukaryota</taxon>
        <taxon>Fungi</taxon>
        <taxon>Dikarya</taxon>
        <taxon>Ascomycota</taxon>
        <taxon>Pezizomycotina</taxon>
        <taxon>Leotiomycetes</taxon>
        <taxon>Helotiales</taxon>
        <taxon>Hyaloscyphaceae</taxon>
        <taxon>Hyaloscypha</taxon>
    </lineage>
</organism>
<dbReference type="Gene3D" id="3.90.550.10">
    <property type="entry name" value="Spore Coat Polysaccharide Biosynthesis Protein SpsA, Chain A"/>
    <property type="match status" value="1"/>
</dbReference>
<dbReference type="PANTHER" id="PTHR31646:SF1">
    <property type="entry name" value="ALPHA-1,2-MANNOSYLTRANSFERASE MNN2"/>
    <property type="match status" value="1"/>
</dbReference>
<evidence type="ECO:0000256" key="6">
    <source>
        <dbReference type="ARBA" id="ARBA00022968"/>
    </source>
</evidence>